<name>A0A6C0CNL0_9ZZZZ</name>
<protein>
    <recommendedName>
        <fullName evidence="5">RING-type domain-containing protein</fullName>
    </recommendedName>
</protein>
<dbReference type="InterPro" id="IPR001841">
    <property type="entry name" value="Znf_RING"/>
</dbReference>
<evidence type="ECO:0000259" key="5">
    <source>
        <dbReference type="PROSITE" id="PS50089"/>
    </source>
</evidence>
<dbReference type="EMBL" id="MN739448">
    <property type="protein sequence ID" value="QHT05055.1"/>
    <property type="molecule type" value="Genomic_DNA"/>
</dbReference>
<evidence type="ECO:0000256" key="2">
    <source>
        <dbReference type="ARBA" id="ARBA00022771"/>
    </source>
</evidence>
<dbReference type="InterPro" id="IPR013083">
    <property type="entry name" value="Znf_RING/FYVE/PHD"/>
</dbReference>
<dbReference type="InterPro" id="IPR036770">
    <property type="entry name" value="Ankyrin_rpt-contain_sf"/>
</dbReference>
<dbReference type="SMART" id="SM00184">
    <property type="entry name" value="RING"/>
    <property type="match status" value="1"/>
</dbReference>
<reference evidence="6" key="1">
    <citation type="journal article" date="2020" name="Nature">
        <title>Giant virus diversity and host interactions through global metagenomics.</title>
        <authorList>
            <person name="Schulz F."/>
            <person name="Roux S."/>
            <person name="Paez-Espino D."/>
            <person name="Jungbluth S."/>
            <person name="Walsh D.A."/>
            <person name="Denef V.J."/>
            <person name="McMahon K.D."/>
            <person name="Konstantinidis K.T."/>
            <person name="Eloe-Fadrosh E.A."/>
            <person name="Kyrpides N.C."/>
            <person name="Woyke T."/>
        </authorList>
    </citation>
    <scope>NUCLEOTIDE SEQUENCE</scope>
    <source>
        <strain evidence="6">GVMAG-M-3300021354-14</strain>
    </source>
</reference>
<sequence>MKRSRVEDIYPLELFVNPKEIHNLDLICAICHNVTKEPVVTKCSHVFCKVCLQTALQHNRVCPLCRRENPCTNLAVNPFALRLVNKQIIHCPLAMRYNITDKCAWTGSISDSHTHPCPLRKVTCLECMVRIFKYEYDEKHCHAITTTVPMNRPLDLQEKSNLADSVFASLRNNNDYIKQIVRESNYEMVTFMLKMGLNPNTLCDYNSILMFATVIGDIRIVYEILSAKADPNMQAPYLKYTALHFAVVDEEDIEIVRILLAFKADPWIENEHHISPLEMAHPTTHEMMIQFIKEKETSRHGSTPVEPATNQEETL</sequence>
<evidence type="ECO:0000313" key="6">
    <source>
        <dbReference type="EMBL" id="QHT05055.1"/>
    </source>
</evidence>
<dbReference type="InterPro" id="IPR017907">
    <property type="entry name" value="Znf_RING_CS"/>
</dbReference>
<dbReference type="SUPFAM" id="SSF48403">
    <property type="entry name" value="Ankyrin repeat"/>
    <property type="match status" value="1"/>
</dbReference>
<keyword evidence="2" id="KW-0863">Zinc-finger</keyword>
<dbReference type="GO" id="GO:0008270">
    <property type="term" value="F:zinc ion binding"/>
    <property type="evidence" value="ECO:0007669"/>
    <property type="project" value="UniProtKB-KW"/>
</dbReference>
<keyword evidence="3" id="KW-0862">Zinc</keyword>
<dbReference type="InterPro" id="IPR002110">
    <property type="entry name" value="Ankyrin_rpt"/>
</dbReference>
<evidence type="ECO:0000256" key="1">
    <source>
        <dbReference type="ARBA" id="ARBA00022723"/>
    </source>
</evidence>
<dbReference type="Gene3D" id="3.30.40.10">
    <property type="entry name" value="Zinc/RING finger domain, C3HC4 (zinc finger)"/>
    <property type="match status" value="1"/>
</dbReference>
<organism evidence="6">
    <name type="scientific">viral metagenome</name>
    <dbReference type="NCBI Taxonomy" id="1070528"/>
    <lineage>
        <taxon>unclassified sequences</taxon>
        <taxon>metagenomes</taxon>
        <taxon>organismal metagenomes</taxon>
    </lineage>
</organism>
<dbReference type="AlphaFoldDB" id="A0A6C0CNL0"/>
<accession>A0A6C0CNL0</accession>
<dbReference type="SUPFAM" id="SSF57850">
    <property type="entry name" value="RING/U-box"/>
    <property type="match status" value="1"/>
</dbReference>
<keyword evidence="1" id="KW-0479">Metal-binding</keyword>
<dbReference type="PROSITE" id="PS50089">
    <property type="entry name" value="ZF_RING_2"/>
    <property type="match status" value="1"/>
</dbReference>
<dbReference type="PANTHER" id="PTHR10131:SF94">
    <property type="entry name" value="TNF RECEPTOR-ASSOCIATED FACTOR 4"/>
    <property type="match status" value="1"/>
</dbReference>
<dbReference type="PANTHER" id="PTHR10131">
    <property type="entry name" value="TNF RECEPTOR ASSOCIATED FACTOR"/>
    <property type="match status" value="1"/>
</dbReference>
<feature type="domain" description="RING-type" evidence="5">
    <location>
        <begin position="28"/>
        <end position="66"/>
    </location>
</feature>
<dbReference type="Pfam" id="PF12796">
    <property type="entry name" value="Ank_2"/>
    <property type="match status" value="1"/>
</dbReference>
<dbReference type="Gene3D" id="1.25.40.20">
    <property type="entry name" value="Ankyrin repeat-containing domain"/>
    <property type="match status" value="1"/>
</dbReference>
<evidence type="ECO:0000256" key="4">
    <source>
        <dbReference type="SAM" id="MobiDB-lite"/>
    </source>
</evidence>
<dbReference type="PROSITE" id="PS00518">
    <property type="entry name" value="ZF_RING_1"/>
    <property type="match status" value="1"/>
</dbReference>
<evidence type="ECO:0000256" key="3">
    <source>
        <dbReference type="ARBA" id="ARBA00022833"/>
    </source>
</evidence>
<dbReference type="Pfam" id="PF13923">
    <property type="entry name" value="zf-C3HC4_2"/>
    <property type="match status" value="1"/>
</dbReference>
<dbReference type="SMART" id="SM00248">
    <property type="entry name" value="ANK"/>
    <property type="match status" value="3"/>
</dbReference>
<proteinExistence type="predicted"/>
<feature type="region of interest" description="Disordered" evidence="4">
    <location>
        <begin position="296"/>
        <end position="315"/>
    </location>
</feature>